<dbReference type="GO" id="GO:0099402">
    <property type="term" value="P:plant organ development"/>
    <property type="evidence" value="ECO:0007669"/>
    <property type="project" value="TreeGrafter"/>
</dbReference>
<evidence type="ECO:0000256" key="1">
    <source>
        <dbReference type="ARBA" id="ARBA00004508"/>
    </source>
</evidence>
<evidence type="ECO:0000313" key="15">
    <source>
        <dbReference type="Proteomes" id="UP000813462"/>
    </source>
</evidence>
<evidence type="ECO:0000313" key="14">
    <source>
        <dbReference type="EMBL" id="KAH7516387.1"/>
    </source>
</evidence>
<evidence type="ECO:0000256" key="4">
    <source>
        <dbReference type="ARBA" id="ARBA00022528"/>
    </source>
</evidence>
<evidence type="ECO:0000256" key="10">
    <source>
        <dbReference type="ARBA" id="ARBA00022989"/>
    </source>
</evidence>
<keyword evidence="10 13" id="KW-1133">Transmembrane helix</keyword>
<dbReference type="Proteomes" id="UP000813462">
    <property type="component" value="Unassembled WGS sequence"/>
</dbReference>
<dbReference type="AlphaFoldDB" id="A0A978UNI5"/>
<name>A0A978UNI5_ZIZJJ</name>
<feature type="transmembrane region" description="Helical" evidence="13">
    <location>
        <begin position="64"/>
        <end position="95"/>
    </location>
</feature>
<evidence type="ECO:0000256" key="7">
    <source>
        <dbReference type="ARBA" id="ARBA00022679"/>
    </source>
</evidence>
<keyword evidence="5" id="KW-0934">Plastid</keyword>
<comment type="subcellular location">
    <subcellularLocation>
        <location evidence="2">Membrane</location>
        <topology evidence="2">Single-pass type II membrane protein</topology>
    </subcellularLocation>
    <subcellularLocation>
        <location evidence="1">Plastid</location>
        <location evidence="1">Chloroplast membrane</location>
        <topology evidence="1">Multi-pass membrane protein</topology>
    </subcellularLocation>
</comment>
<dbReference type="Pfam" id="PF11891">
    <property type="entry name" value="RETICULATA-like"/>
    <property type="match status" value="1"/>
</dbReference>
<reference evidence="14" key="1">
    <citation type="journal article" date="2021" name="Front. Plant Sci.">
        <title>Chromosome-Scale Genome Assembly for Chinese Sour Jujube and Insights Into Its Genome Evolution and Domestication Signature.</title>
        <authorList>
            <person name="Shen L.-Y."/>
            <person name="Luo H."/>
            <person name="Wang X.-L."/>
            <person name="Wang X.-M."/>
            <person name="Qiu X.-J."/>
            <person name="Liu H."/>
            <person name="Zhou S.-S."/>
            <person name="Jia K.-H."/>
            <person name="Nie S."/>
            <person name="Bao Y.-T."/>
            <person name="Zhang R.-G."/>
            <person name="Yun Q.-Z."/>
            <person name="Chai Y.-H."/>
            <person name="Lu J.-Y."/>
            <person name="Li Y."/>
            <person name="Zhao S.-W."/>
            <person name="Mao J.-F."/>
            <person name="Jia S.-G."/>
            <person name="Mao Y.-M."/>
        </authorList>
    </citation>
    <scope>NUCLEOTIDE SEQUENCE</scope>
    <source>
        <strain evidence="14">AT0</strain>
        <tissue evidence="14">Leaf</tissue>
    </source>
</reference>
<keyword evidence="12" id="KW-0325">Glycoprotein</keyword>
<evidence type="ECO:0000256" key="2">
    <source>
        <dbReference type="ARBA" id="ARBA00004606"/>
    </source>
</evidence>
<organism evidence="14 15">
    <name type="scientific">Ziziphus jujuba var. spinosa</name>
    <dbReference type="NCBI Taxonomy" id="714518"/>
    <lineage>
        <taxon>Eukaryota</taxon>
        <taxon>Viridiplantae</taxon>
        <taxon>Streptophyta</taxon>
        <taxon>Embryophyta</taxon>
        <taxon>Tracheophyta</taxon>
        <taxon>Spermatophyta</taxon>
        <taxon>Magnoliopsida</taxon>
        <taxon>eudicotyledons</taxon>
        <taxon>Gunneridae</taxon>
        <taxon>Pentapetalae</taxon>
        <taxon>rosids</taxon>
        <taxon>fabids</taxon>
        <taxon>Rosales</taxon>
        <taxon>Rhamnaceae</taxon>
        <taxon>Paliureae</taxon>
        <taxon>Ziziphus</taxon>
    </lineage>
</organism>
<dbReference type="PANTHER" id="PTHR31038">
    <property type="entry name" value="EXPRESSED PROTEIN-RELATED"/>
    <property type="match status" value="1"/>
</dbReference>
<dbReference type="GO" id="GO:0016757">
    <property type="term" value="F:glycosyltransferase activity"/>
    <property type="evidence" value="ECO:0007669"/>
    <property type="project" value="UniProtKB-KW"/>
</dbReference>
<keyword evidence="8 13" id="KW-0812">Transmembrane</keyword>
<dbReference type="EMBL" id="JAEACU010000010">
    <property type="protein sequence ID" value="KAH7516387.1"/>
    <property type="molecule type" value="Genomic_DNA"/>
</dbReference>
<dbReference type="Pfam" id="PF02485">
    <property type="entry name" value="Branch"/>
    <property type="match status" value="1"/>
</dbReference>
<dbReference type="InterPro" id="IPR021825">
    <property type="entry name" value="RETICULATA-related"/>
</dbReference>
<evidence type="ECO:0000256" key="9">
    <source>
        <dbReference type="ARBA" id="ARBA00022946"/>
    </source>
</evidence>
<keyword evidence="9" id="KW-0809">Transit peptide</keyword>
<keyword evidence="6" id="KW-0328">Glycosyltransferase</keyword>
<gene>
    <name evidence="14" type="ORF">FEM48_Zijuj10G0129700</name>
</gene>
<evidence type="ECO:0000256" key="13">
    <source>
        <dbReference type="SAM" id="Phobius"/>
    </source>
</evidence>
<proteinExistence type="inferred from homology"/>
<feature type="transmembrane region" description="Helical" evidence="13">
    <location>
        <begin position="24"/>
        <end position="43"/>
    </location>
</feature>
<accession>A0A978UNI5</accession>
<dbReference type="PANTHER" id="PTHR31038:SF2">
    <property type="entry name" value="PROTEIN RETICULATA-RELATED 1, CHLOROPLASTIC"/>
    <property type="match status" value="1"/>
</dbReference>
<evidence type="ECO:0000256" key="6">
    <source>
        <dbReference type="ARBA" id="ARBA00022676"/>
    </source>
</evidence>
<dbReference type="InterPro" id="IPR003406">
    <property type="entry name" value="Glyco_trans_14"/>
</dbReference>
<keyword evidence="11 13" id="KW-0472">Membrane</keyword>
<evidence type="ECO:0000256" key="5">
    <source>
        <dbReference type="ARBA" id="ARBA00022640"/>
    </source>
</evidence>
<evidence type="ECO:0000256" key="12">
    <source>
        <dbReference type="ARBA" id="ARBA00023180"/>
    </source>
</evidence>
<comment type="caution">
    <text evidence="14">The sequence shown here is derived from an EMBL/GenBank/DDBJ whole genome shotgun (WGS) entry which is preliminary data.</text>
</comment>
<protein>
    <submittedName>
        <fullName evidence="14">Uncharacterized protein</fullName>
    </submittedName>
</protein>
<evidence type="ECO:0000256" key="8">
    <source>
        <dbReference type="ARBA" id="ARBA00022692"/>
    </source>
</evidence>
<keyword evidence="7" id="KW-0808">Transferase</keyword>
<keyword evidence="4" id="KW-0150">Chloroplast</keyword>
<evidence type="ECO:0000256" key="3">
    <source>
        <dbReference type="ARBA" id="ARBA00010793"/>
    </source>
</evidence>
<evidence type="ECO:0000256" key="11">
    <source>
        <dbReference type="ARBA" id="ARBA00023136"/>
    </source>
</evidence>
<comment type="similarity">
    <text evidence="3">Belongs to the RETICULATA family.</text>
</comment>
<dbReference type="GO" id="GO:0009706">
    <property type="term" value="C:chloroplast inner membrane"/>
    <property type="evidence" value="ECO:0007669"/>
    <property type="project" value="TreeGrafter"/>
</dbReference>
<sequence>MATLIGLLQLMYEGMNASPFDTHYTTMVLFFVSLFVYFIAAIAEEESPQPQNPNDTGITSKTKFFSGCFALNMLLLILIPPFGWFTLASCIAYFVKGLGSSAEMVKLVAINARPTILVYLPFTSSSSVEGINWQFPMLADPSFLYKLLFEQATTIGCSVWLEFKNRKEWDLAPVHVLTVAACDAIVVWSLASCRSYGNMFQFDLQSSLQKLPNNIFERSYPLREFDLQKRLHSFFYKAAELCMAGLTAGAVTTGISAGKCPGFGVEECLFQMASKRVTQGIFLRMYILLIGYCWTNLDLSHVFSSIKRDLNFIDHTGDLGWFAMDCTELTILEFCILGWDNLPTLLMYFINVVLSQEGYFHSVICNSPEFKNKTVNCDLRCMIWDSPPGMEPHFFNTSDYDQMDQSRAAFARQFKNDDPIC</sequence>